<name>A0A7S3QV68_DUNTE</name>
<dbReference type="InterPro" id="IPR040911">
    <property type="entry name" value="Exostosin_GT47"/>
</dbReference>
<comment type="similarity">
    <text evidence="2">Belongs to the glycosyltransferase 47 family.</text>
</comment>
<comment type="caution">
    <text evidence="4">Lacks conserved residue(s) required for the propagation of feature annotation.</text>
</comment>
<keyword evidence="4" id="KW-1015">Disulfide bond</keyword>
<feature type="disulfide bond" evidence="4">
    <location>
        <begin position="41"/>
        <end position="51"/>
    </location>
</feature>
<evidence type="ECO:0000313" key="7">
    <source>
        <dbReference type="EMBL" id="CAE0493948.1"/>
    </source>
</evidence>
<feature type="signal peptide" evidence="5">
    <location>
        <begin position="1"/>
        <end position="26"/>
    </location>
</feature>
<evidence type="ECO:0000256" key="2">
    <source>
        <dbReference type="ARBA" id="ARBA00010271"/>
    </source>
</evidence>
<gene>
    <name evidence="7" type="ORF">DTER00134_LOCUS9021</name>
</gene>
<accession>A0A7S3QV68</accession>
<comment type="subcellular location">
    <subcellularLocation>
        <location evidence="1">Golgi apparatus membrane</location>
        <topology evidence="1">Single-pass type II membrane protein</topology>
    </subcellularLocation>
</comment>
<keyword evidence="3" id="KW-0333">Golgi apparatus</keyword>
<dbReference type="GO" id="GO:0016757">
    <property type="term" value="F:glycosyltransferase activity"/>
    <property type="evidence" value="ECO:0007669"/>
    <property type="project" value="InterPro"/>
</dbReference>
<dbReference type="Pfam" id="PF03016">
    <property type="entry name" value="Exostosin_GT47"/>
    <property type="match status" value="1"/>
</dbReference>
<dbReference type="EMBL" id="HBIP01015522">
    <property type="protein sequence ID" value="CAE0493948.1"/>
    <property type="molecule type" value="Transcribed_RNA"/>
</dbReference>
<protein>
    <recommendedName>
        <fullName evidence="6">EGF-like domain-containing protein</fullName>
    </recommendedName>
</protein>
<keyword evidence="4" id="KW-0245">EGF-like domain</keyword>
<dbReference type="AlphaFoldDB" id="A0A7S3QV68"/>
<organism evidence="7">
    <name type="scientific">Dunaliella tertiolecta</name>
    <name type="common">Green alga</name>
    <dbReference type="NCBI Taxonomy" id="3047"/>
    <lineage>
        <taxon>Eukaryota</taxon>
        <taxon>Viridiplantae</taxon>
        <taxon>Chlorophyta</taxon>
        <taxon>core chlorophytes</taxon>
        <taxon>Chlorophyceae</taxon>
        <taxon>CS clade</taxon>
        <taxon>Chlamydomonadales</taxon>
        <taxon>Dunaliellaceae</taxon>
        <taxon>Dunaliella</taxon>
    </lineage>
</organism>
<feature type="domain" description="EGF-like" evidence="6">
    <location>
        <begin position="37"/>
        <end position="70"/>
    </location>
</feature>
<evidence type="ECO:0000256" key="3">
    <source>
        <dbReference type="ARBA" id="ARBA00023034"/>
    </source>
</evidence>
<sequence>MTACHERLVLTLLATLVCLCTPSPHGNPEVLAQITARPSRCPGQCTLFGTCNEELGRCDCPKTRDGPDCSVLLDGEQMRRRCMELNYHVPNGALGCSDMSPFSRFNASLCLNNCNGRGKCEGGFCHCLPGHYGTDCAKSLDQEGRPTLLQGTGYTTRAKRPLIYVYDLPPRLNAWPYVGNLDRPQYLLFWHRLLGSGAQTPDPDKADWFFVPINQRLDGLRPDFVQTMRYIKHTWPFWNRTGGHRHFLYHTGDTGRIGAGLRSIAAYENMTFLQHWGIYKDRETGRKWKQAHRPGKDVVIPSVQSFMMSPYTTKSFGPSRFLMHGFDERFNDTEKRPMTFFFAGRICGERRPPTEDPWPYNCQDATGYSGGIRQRTYYEHHNRTGYTVTTHTPNYVRHLKASKFCLSPLGGACGDRQIVVTVAGCIPVVIGDDVHNYFEPEMDWRPFSVMLKESQIPEINTVIEAISLEQRKKMQTAMKCAAHHLMHGTSVGGILDESGRYDAFETTLEILRMRADYPGTPPEEYAKVDQSFKRFMACGADEIGQDPPPDPKPDFLCHHNRADHVKCTGSACFKWTSPVLGAPGGAICCGHQDLSTCPRLWD</sequence>
<feature type="chain" id="PRO_5030666100" description="EGF-like domain-containing protein" evidence="5">
    <location>
        <begin position="27"/>
        <end position="602"/>
    </location>
</feature>
<evidence type="ECO:0000256" key="5">
    <source>
        <dbReference type="SAM" id="SignalP"/>
    </source>
</evidence>
<dbReference type="PROSITE" id="PS00022">
    <property type="entry name" value="EGF_1"/>
    <property type="match status" value="2"/>
</dbReference>
<dbReference type="PANTHER" id="PTHR11062:SF376">
    <property type="entry name" value="EXOSTOSIN FAMILY PROTEIN"/>
    <property type="match status" value="1"/>
</dbReference>
<dbReference type="PANTHER" id="PTHR11062">
    <property type="entry name" value="EXOSTOSIN HEPARAN SULFATE GLYCOSYLTRANSFERASE -RELATED"/>
    <property type="match status" value="1"/>
</dbReference>
<dbReference type="InterPro" id="IPR000742">
    <property type="entry name" value="EGF"/>
</dbReference>
<dbReference type="InterPro" id="IPR004263">
    <property type="entry name" value="Exostosin"/>
</dbReference>
<dbReference type="PROSITE" id="PS50026">
    <property type="entry name" value="EGF_3"/>
    <property type="match status" value="1"/>
</dbReference>
<evidence type="ECO:0000256" key="4">
    <source>
        <dbReference type="PROSITE-ProRule" id="PRU00076"/>
    </source>
</evidence>
<proteinExistence type="inferred from homology"/>
<reference evidence="7" key="1">
    <citation type="submission" date="2021-01" db="EMBL/GenBank/DDBJ databases">
        <authorList>
            <person name="Corre E."/>
            <person name="Pelletier E."/>
            <person name="Niang G."/>
            <person name="Scheremetjew M."/>
            <person name="Finn R."/>
            <person name="Kale V."/>
            <person name="Holt S."/>
            <person name="Cochrane G."/>
            <person name="Meng A."/>
            <person name="Brown T."/>
            <person name="Cohen L."/>
        </authorList>
    </citation>
    <scope>NUCLEOTIDE SEQUENCE</scope>
    <source>
        <strain evidence="7">CCMP1320</strain>
    </source>
</reference>
<keyword evidence="5" id="KW-0732">Signal</keyword>
<evidence type="ECO:0000256" key="1">
    <source>
        <dbReference type="ARBA" id="ARBA00004323"/>
    </source>
</evidence>
<evidence type="ECO:0000259" key="6">
    <source>
        <dbReference type="PROSITE" id="PS50026"/>
    </source>
</evidence>
<dbReference type="GO" id="GO:0000139">
    <property type="term" value="C:Golgi membrane"/>
    <property type="evidence" value="ECO:0007669"/>
    <property type="project" value="UniProtKB-SubCell"/>
</dbReference>
<feature type="disulfide bond" evidence="4">
    <location>
        <begin position="60"/>
        <end position="69"/>
    </location>
</feature>